<dbReference type="Proteomes" id="UP000603865">
    <property type="component" value="Unassembled WGS sequence"/>
</dbReference>
<reference evidence="2" key="1">
    <citation type="journal article" date="2014" name="Int. J. Syst. Evol. Microbiol.">
        <title>Complete genome sequence of Corynebacterium casei LMG S-19264T (=DSM 44701T), isolated from a smear-ripened cheese.</title>
        <authorList>
            <consortium name="US DOE Joint Genome Institute (JGI-PGF)"/>
            <person name="Walter F."/>
            <person name="Albersmeier A."/>
            <person name="Kalinowski J."/>
            <person name="Ruckert C."/>
        </authorList>
    </citation>
    <scope>NUCLEOTIDE SEQUENCE</scope>
    <source>
        <strain evidence="2">JCM 31311</strain>
    </source>
</reference>
<dbReference type="EMBL" id="BMQL01000029">
    <property type="protein sequence ID" value="GGR22743.1"/>
    <property type="molecule type" value="Genomic_DNA"/>
</dbReference>
<dbReference type="RefSeq" id="WP_189092126.1">
    <property type="nucleotide sequence ID" value="NZ_BMQL01000029.1"/>
</dbReference>
<reference evidence="2" key="2">
    <citation type="submission" date="2020-09" db="EMBL/GenBank/DDBJ databases">
        <authorList>
            <person name="Sun Q."/>
            <person name="Ohkuma M."/>
        </authorList>
    </citation>
    <scope>NUCLEOTIDE SEQUENCE</scope>
    <source>
        <strain evidence="2">JCM 31311</strain>
    </source>
</reference>
<keyword evidence="3" id="KW-1185">Reference proteome</keyword>
<proteinExistence type="predicted"/>
<dbReference type="InterPro" id="IPR056091">
    <property type="entry name" value="DUF7674"/>
</dbReference>
<dbReference type="AlphaFoldDB" id="A0A918CH26"/>
<name>A0A918CH26_9DEIO</name>
<protein>
    <recommendedName>
        <fullName evidence="1">DUF7674 domain-containing protein</fullName>
    </recommendedName>
</protein>
<gene>
    <name evidence="2" type="ORF">GCM10008957_38480</name>
</gene>
<evidence type="ECO:0000313" key="2">
    <source>
        <dbReference type="EMBL" id="GGR22743.1"/>
    </source>
</evidence>
<organism evidence="2 3">
    <name type="scientific">Deinococcus ruber</name>
    <dbReference type="NCBI Taxonomy" id="1848197"/>
    <lineage>
        <taxon>Bacteria</taxon>
        <taxon>Thermotogati</taxon>
        <taxon>Deinococcota</taxon>
        <taxon>Deinococci</taxon>
        <taxon>Deinococcales</taxon>
        <taxon>Deinococcaceae</taxon>
        <taxon>Deinococcus</taxon>
    </lineage>
</organism>
<evidence type="ECO:0000259" key="1">
    <source>
        <dbReference type="Pfam" id="PF24722"/>
    </source>
</evidence>
<sequence>MLTSEEALQTIFEFYPDFIKQSDHHYDPPRLEVLMCIEMDLFAEYIWNVFAQEAEPKFSQLKDLITQLNEYGNETVRYAVQMCFAETLERLNRKTDSPFLTRLWLSEFGSILIVYSSYWEEKSSLIK</sequence>
<dbReference type="Pfam" id="PF24722">
    <property type="entry name" value="DUF7674"/>
    <property type="match status" value="1"/>
</dbReference>
<comment type="caution">
    <text evidence="2">The sequence shown here is derived from an EMBL/GenBank/DDBJ whole genome shotgun (WGS) entry which is preliminary data.</text>
</comment>
<evidence type="ECO:0000313" key="3">
    <source>
        <dbReference type="Proteomes" id="UP000603865"/>
    </source>
</evidence>
<accession>A0A918CH26</accession>
<feature type="domain" description="DUF7674" evidence="1">
    <location>
        <begin position="9"/>
        <end position="103"/>
    </location>
</feature>